<feature type="domain" description="Outer membrane protein beta-barrel" evidence="3">
    <location>
        <begin position="9"/>
        <end position="174"/>
    </location>
</feature>
<name>A0A443Z4G0_9GAMM</name>
<feature type="signal peptide" evidence="2">
    <location>
        <begin position="1"/>
        <end position="22"/>
    </location>
</feature>
<feature type="chain" id="PRO_5018990077" evidence="2">
    <location>
        <begin position="23"/>
        <end position="207"/>
    </location>
</feature>
<sequence>MNIWTNCALAIALAATSSSVFAQTESSPSFDFISGGSLKADYVDESLDGFTASFSQTFAESWFLTADYTKVSSDYNFVQSTDVIYVEKSDISRIYGNVGYKFYNEGNTTAYVSGGLAWIEIVVRNTSFPDISADDSGWNLKVGVRHRFVDAFEVDASIRHYDIGNLDSQEISLSGRYFVTSNISVGLGYSIVSSEEDHSFITASYHW</sequence>
<dbReference type="Proteomes" id="UP000288789">
    <property type="component" value="Unassembled WGS sequence"/>
</dbReference>
<evidence type="ECO:0000313" key="4">
    <source>
        <dbReference type="EMBL" id="RWU11514.1"/>
    </source>
</evidence>
<accession>A0A443Z4G0</accession>
<comment type="caution">
    <text evidence="4">The sequence shown here is derived from an EMBL/GenBank/DDBJ whole genome shotgun (WGS) entry which is preliminary data.</text>
</comment>
<gene>
    <name evidence="4" type="ORF">EGC76_04425</name>
</gene>
<protein>
    <submittedName>
        <fullName evidence="4">Porin family protein</fullName>
    </submittedName>
</protein>
<reference evidence="4 5" key="1">
    <citation type="submission" date="2018-12" db="EMBL/GenBank/DDBJ databases">
        <authorList>
            <person name="Li A."/>
            <person name="Zhang M."/>
            <person name="Zhu H."/>
        </authorList>
    </citation>
    <scope>NUCLEOTIDE SEQUENCE [LARGE SCALE GENOMIC DNA]</scope>
    <source>
        <strain evidence="4 5">R04H25</strain>
    </source>
</reference>
<keyword evidence="5" id="KW-1185">Reference proteome</keyword>
<dbReference type="InterPro" id="IPR011250">
    <property type="entry name" value="OMP/PagP_B-barrel"/>
</dbReference>
<dbReference type="AlphaFoldDB" id="A0A443Z4G0"/>
<evidence type="ECO:0000259" key="3">
    <source>
        <dbReference type="Pfam" id="PF13505"/>
    </source>
</evidence>
<organism evidence="4 5">
    <name type="scientific">Pseudidiomarina gelatinasegens</name>
    <dbReference type="NCBI Taxonomy" id="2487740"/>
    <lineage>
        <taxon>Bacteria</taxon>
        <taxon>Pseudomonadati</taxon>
        <taxon>Pseudomonadota</taxon>
        <taxon>Gammaproteobacteria</taxon>
        <taxon>Alteromonadales</taxon>
        <taxon>Idiomarinaceae</taxon>
        <taxon>Pseudidiomarina</taxon>
    </lineage>
</organism>
<dbReference type="InterPro" id="IPR027385">
    <property type="entry name" value="Beta-barrel_OMP"/>
</dbReference>
<dbReference type="SUPFAM" id="SSF56925">
    <property type="entry name" value="OMPA-like"/>
    <property type="match status" value="1"/>
</dbReference>
<keyword evidence="1 2" id="KW-0732">Signal</keyword>
<dbReference type="Gene3D" id="2.40.160.20">
    <property type="match status" value="1"/>
</dbReference>
<proteinExistence type="predicted"/>
<dbReference type="OrthoDB" id="7059177at2"/>
<dbReference type="Pfam" id="PF13505">
    <property type="entry name" value="OMP_b-brl"/>
    <property type="match status" value="1"/>
</dbReference>
<evidence type="ECO:0000256" key="1">
    <source>
        <dbReference type="ARBA" id="ARBA00022729"/>
    </source>
</evidence>
<dbReference type="EMBL" id="RSFE01000003">
    <property type="protein sequence ID" value="RWU11514.1"/>
    <property type="molecule type" value="Genomic_DNA"/>
</dbReference>
<evidence type="ECO:0000313" key="5">
    <source>
        <dbReference type="Proteomes" id="UP000288789"/>
    </source>
</evidence>
<evidence type="ECO:0000256" key="2">
    <source>
        <dbReference type="SAM" id="SignalP"/>
    </source>
</evidence>
<dbReference type="RefSeq" id="WP_128351803.1">
    <property type="nucleotide sequence ID" value="NZ_RSFE01000003.1"/>
</dbReference>